<dbReference type="Proteomes" id="UP000321245">
    <property type="component" value="Unassembled WGS sequence"/>
</dbReference>
<keyword evidence="2" id="KW-1185">Reference proteome</keyword>
<dbReference type="PIRSF" id="PIRSF032285">
    <property type="entry name" value="UCP032285"/>
    <property type="match status" value="1"/>
</dbReference>
<evidence type="ECO:0008006" key="3">
    <source>
        <dbReference type="Google" id="ProtNLM"/>
    </source>
</evidence>
<dbReference type="InterPro" id="IPR011235">
    <property type="entry name" value="MepB-like"/>
</dbReference>
<accession>A0A511NIJ9</accession>
<name>A0A511NIJ9_9FLAO</name>
<sequence>MIEELKQIENLVLKAREYKIQHLIEDKECKEYFGYNFQLNQLKIKFRKAKITPKKAGQFVTLWKRNAEQQTEPFGVRDEFDFYIVFTEYENKYGFFLFPKQILSEKQILTTNQKEGKRGFRVYPKWIKTESKQAEETQVWQTKYFVDLTNDKLKIFEEFNSIINI</sequence>
<dbReference type="RefSeq" id="WP_146810569.1">
    <property type="nucleotide sequence ID" value="NZ_BJXC01000018.1"/>
</dbReference>
<proteinExistence type="predicted"/>
<dbReference type="AlphaFoldDB" id="A0A511NIJ9"/>
<dbReference type="Pfam" id="PF08877">
    <property type="entry name" value="MepB-like"/>
    <property type="match status" value="1"/>
</dbReference>
<reference evidence="1 2" key="1">
    <citation type="submission" date="2019-07" db="EMBL/GenBank/DDBJ databases">
        <title>Whole genome shotgun sequence of Empedobacter brevis NBRC 14943.</title>
        <authorList>
            <person name="Hosoyama A."/>
            <person name="Uohara A."/>
            <person name="Ohji S."/>
            <person name="Ichikawa N."/>
        </authorList>
    </citation>
    <scope>NUCLEOTIDE SEQUENCE [LARGE SCALE GENOMIC DNA]</scope>
    <source>
        <strain evidence="1 2">NBRC 14943</strain>
    </source>
</reference>
<evidence type="ECO:0000313" key="1">
    <source>
        <dbReference type="EMBL" id="GEM52645.1"/>
    </source>
</evidence>
<evidence type="ECO:0000313" key="2">
    <source>
        <dbReference type="Proteomes" id="UP000321245"/>
    </source>
</evidence>
<gene>
    <name evidence="1" type="ORF">EB1_24350</name>
</gene>
<protein>
    <recommendedName>
        <fullName evidence="3">MepB family protein</fullName>
    </recommendedName>
</protein>
<dbReference type="EMBL" id="BJXC01000018">
    <property type="protein sequence ID" value="GEM52645.1"/>
    <property type="molecule type" value="Genomic_DNA"/>
</dbReference>
<dbReference type="Gene3D" id="3.40.1350.140">
    <property type="entry name" value="MepB-like"/>
    <property type="match status" value="1"/>
</dbReference>
<dbReference type="InterPro" id="IPR038231">
    <property type="entry name" value="MepB-like_sf"/>
</dbReference>
<organism evidence="1 2">
    <name type="scientific">Empedobacter brevis NBRC 14943 = ATCC 43319</name>
    <dbReference type="NCBI Taxonomy" id="1218108"/>
    <lineage>
        <taxon>Bacteria</taxon>
        <taxon>Pseudomonadati</taxon>
        <taxon>Bacteroidota</taxon>
        <taxon>Flavobacteriia</taxon>
        <taxon>Flavobacteriales</taxon>
        <taxon>Weeksellaceae</taxon>
        <taxon>Empedobacter</taxon>
    </lineage>
</organism>
<comment type="caution">
    <text evidence="1">The sequence shown here is derived from an EMBL/GenBank/DDBJ whole genome shotgun (WGS) entry which is preliminary data.</text>
</comment>